<name>A0A392SGN0_9FABA</name>
<evidence type="ECO:0000256" key="1">
    <source>
        <dbReference type="SAM" id="MobiDB-lite"/>
    </source>
</evidence>
<dbReference type="Proteomes" id="UP000265520">
    <property type="component" value="Unassembled WGS sequence"/>
</dbReference>
<comment type="caution">
    <text evidence="2">The sequence shown here is derived from an EMBL/GenBank/DDBJ whole genome shotgun (WGS) entry which is preliminary data.</text>
</comment>
<feature type="region of interest" description="Disordered" evidence="1">
    <location>
        <begin position="1"/>
        <end position="31"/>
    </location>
</feature>
<evidence type="ECO:0000313" key="2">
    <source>
        <dbReference type="EMBL" id="MCI48031.1"/>
    </source>
</evidence>
<protein>
    <submittedName>
        <fullName evidence="2">Otubain</fullName>
    </submittedName>
</protein>
<dbReference type="AlphaFoldDB" id="A0A392SGN0"/>
<sequence length="70" mass="7831">MAEPPNELKANIDEPDAVNVVEPGDDEPKVDTSKYFHAAKKYTVRDELIKWGRKEAAKAGFTIVIEKSDN</sequence>
<feature type="non-terminal residue" evidence="2">
    <location>
        <position position="70"/>
    </location>
</feature>
<accession>A0A392SGN0</accession>
<reference evidence="2 3" key="1">
    <citation type="journal article" date="2018" name="Front. Plant Sci.">
        <title>Red Clover (Trifolium pratense) and Zigzag Clover (T. medium) - A Picture of Genomic Similarities and Differences.</title>
        <authorList>
            <person name="Dluhosova J."/>
            <person name="Istvanek J."/>
            <person name="Nedelnik J."/>
            <person name="Repkova J."/>
        </authorList>
    </citation>
    <scope>NUCLEOTIDE SEQUENCE [LARGE SCALE GENOMIC DNA]</scope>
    <source>
        <strain evidence="3">cv. 10/8</strain>
        <tissue evidence="2">Leaf</tissue>
    </source>
</reference>
<keyword evidence="3" id="KW-1185">Reference proteome</keyword>
<organism evidence="2 3">
    <name type="scientific">Trifolium medium</name>
    <dbReference type="NCBI Taxonomy" id="97028"/>
    <lineage>
        <taxon>Eukaryota</taxon>
        <taxon>Viridiplantae</taxon>
        <taxon>Streptophyta</taxon>
        <taxon>Embryophyta</taxon>
        <taxon>Tracheophyta</taxon>
        <taxon>Spermatophyta</taxon>
        <taxon>Magnoliopsida</taxon>
        <taxon>eudicotyledons</taxon>
        <taxon>Gunneridae</taxon>
        <taxon>Pentapetalae</taxon>
        <taxon>rosids</taxon>
        <taxon>fabids</taxon>
        <taxon>Fabales</taxon>
        <taxon>Fabaceae</taxon>
        <taxon>Papilionoideae</taxon>
        <taxon>50 kb inversion clade</taxon>
        <taxon>NPAAA clade</taxon>
        <taxon>Hologalegina</taxon>
        <taxon>IRL clade</taxon>
        <taxon>Trifolieae</taxon>
        <taxon>Trifolium</taxon>
    </lineage>
</organism>
<proteinExistence type="predicted"/>
<dbReference type="EMBL" id="LXQA010380594">
    <property type="protein sequence ID" value="MCI48031.1"/>
    <property type="molecule type" value="Genomic_DNA"/>
</dbReference>
<evidence type="ECO:0000313" key="3">
    <source>
        <dbReference type="Proteomes" id="UP000265520"/>
    </source>
</evidence>